<reference evidence="2" key="1">
    <citation type="submission" date="2018-06" db="EMBL/GenBank/DDBJ databases">
        <authorList>
            <consortium name="Pathogen Informatics"/>
            <person name="Doyle S."/>
        </authorList>
    </citation>
    <scope>NUCLEOTIDE SEQUENCE</scope>
    <source>
        <strain evidence="2">NCTC13307</strain>
    </source>
</reference>
<dbReference type="EMBL" id="UFWD01000001">
    <property type="protein sequence ID" value="SUY22225.1"/>
    <property type="molecule type" value="Genomic_DNA"/>
</dbReference>
<keyword evidence="1" id="KW-0812">Transmembrane</keyword>
<dbReference type="AlphaFoldDB" id="A0A381I7P0"/>
<sequence>MNNENEQLKSDLLINDEKIKNLNFKIPWYYSLWTISILILSTFSTYSISFIVAIIFLI</sequence>
<name>A0A381I7P0_CLODI</name>
<accession>A0A381I7P0</accession>
<evidence type="ECO:0000256" key="1">
    <source>
        <dbReference type="SAM" id="Phobius"/>
    </source>
</evidence>
<feature type="transmembrane region" description="Helical" evidence="1">
    <location>
        <begin position="30"/>
        <end position="57"/>
    </location>
</feature>
<keyword evidence="1" id="KW-0472">Membrane</keyword>
<gene>
    <name evidence="2" type="ORF">NCTC13307_01090</name>
</gene>
<keyword evidence="1" id="KW-1133">Transmembrane helix</keyword>
<protein>
    <submittedName>
        <fullName evidence="2">Uncharacterized protein</fullName>
    </submittedName>
</protein>
<organism evidence="2">
    <name type="scientific">Clostridioides difficile</name>
    <name type="common">Peptoclostridium difficile</name>
    <dbReference type="NCBI Taxonomy" id="1496"/>
    <lineage>
        <taxon>Bacteria</taxon>
        <taxon>Bacillati</taxon>
        <taxon>Bacillota</taxon>
        <taxon>Clostridia</taxon>
        <taxon>Peptostreptococcales</taxon>
        <taxon>Peptostreptococcaceae</taxon>
        <taxon>Clostridioides</taxon>
    </lineage>
</organism>
<evidence type="ECO:0000313" key="2">
    <source>
        <dbReference type="EMBL" id="SUY22225.1"/>
    </source>
</evidence>
<proteinExistence type="predicted"/>